<proteinExistence type="predicted"/>
<dbReference type="Proteomes" id="UP001239111">
    <property type="component" value="Chromosome 1"/>
</dbReference>
<gene>
    <name evidence="1" type="ORF">QAD02_019884</name>
</gene>
<protein>
    <submittedName>
        <fullName evidence="1">Uncharacterized protein</fullName>
    </submittedName>
</protein>
<keyword evidence="2" id="KW-1185">Reference proteome</keyword>
<evidence type="ECO:0000313" key="2">
    <source>
        <dbReference type="Proteomes" id="UP001239111"/>
    </source>
</evidence>
<evidence type="ECO:0000313" key="1">
    <source>
        <dbReference type="EMBL" id="KAJ8684092.1"/>
    </source>
</evidence>
<comment type="caution">
    <text evidence="1">The sequence shown here is derived from an EMBL/GenBank/DDBJ whole genome shotgun (WGS) entry which is preliminary data.</text>
</comment>
<accession>A0ACC2PKW8</accession>
<dbReference type="EMBL" id="CM056741">
    <property type="protein sequence ID" value="KAJ8684092.1"/>
    <property type="molecule type" value="Genomic_DNA"/>
</dbReference>
<organism evidence="1 2">
    <name type="scientific">Eretmocerus hayati</name>
    <dbReference type="NCBI Taxonomy" id="131215"/>
    <lineage>
        <taxon>Eukaryota</taxon>
        <taxon>Metazoa</taxon>
        <taxon>Ecdysozoa</taxon>
        <taxon>Arthropoda</taxon>
        <taxon>Hexapoda</taxon>
        <taxon>Insecta</taxon>
        <taxon>Pterygota</taxon>
        <taxon>Neoptera</taxon>
        <taxon>Endopterygota</taxon>
        <taxon>Hymenoptera</taxon>
        <taxon>Apocrita</taxon>
        <taxon>Proctotrupomorpha</taxon>
        <taxon>Chalcidoidea</taxon>
        <taxon>Aphelinidae</taxon>
        <taxon>Aphelininae</taxon>
        <taxon>Eretmocerus</taxon>
    </lineage>
</organism>
<reference evidence="1" key="1">
    <citation type="submission" date="2023-04" db="EMBL/GenBank/DDBJ databases">
        <title>A chromosome-level genome assembly of the parasitoid wasp Eretmocerus hayati.</title>
        <authorList>
            <person name="Zhong Y."/>
            <person name="Liu S."/>
            <person name="Liu Y."/>
        </authorList>
    </citation>
    <scope>NUCLEOTIDE SEQUENCE</scope>
    <source>
        <strain evidence="1">ZJU_SS_LIU_2023</strain>
    </source>
</reference>
<name>A0ACC2PKW8_9HYME</name>
<feature type="non-terminal residue" evidence="1">
    <location>
        <position position="530"/>
    </location>
</feature>
<sequence length="530" mass="54687">MAFKITIPSFLGYLLLVVHGSNGTHHHHGLNLFGLFQPPSLGLKIHVGQDIHSDQGHSGSHHGSLQGSEQGLAHTSLGGAWSIGTSNKGQTGQDIHSNHGHQGSYHGSHQGSAQDSAHGSAGFHISTGASNQGQAGQEFSSNHGHEVSHPESHQGSGQGSAQGSVGFDIHAPIQGQAAQGIHPNYEHEVSYHGSHQGSGQGSVGIDHSINVSNQGNGQVNSGSSGYEASHPVLHHTSTGEVAHGGQASISVGVTKPDIFGALETIAGDIHHKVQDTKQKIADKLAHRISASVGTQVHGVKTGHSYIDHSNHHSGQSPSTVVAETSVHQNSQVSQGNVVDHPAHPLPDNKPSYEAGVQINHTVQHETYVPTPSHGYPTPSGHETSSGQTQSGVATSNSQGISLGIESHGSHGNFASSGHHVSAEGNYQGGVYKKNEVKINGPLISFQHEFSSSKGHQAGGDHNAGYGVSTGVSHQGTVGLTNQAATEVIIGSGKAPFSSNTEGFSINVKEVKSHGISSQAPSFISVNTGSK</sequence>